<evidence type="ECO:0000256" key="7">
    <source>
        <dbReference type="ARBA" id="ARBA00022723"/>
    </source>
</evidence>
<keyword evidence="12" id="KW-0503">Monooxygenase</keyword>
<comment type="similarity">
    <text evidence="4">Belongs to the cytochrome P450 family.</text>
</comment>
<evidence type="ECO:0000256" key="13">
    <source>
        <dbReference type="ARBA" id="ARBA00023136"/>
    </source>
</evidence>
<keyword evidence="9" id="KW-0492">Microsome</keyword>
<keyword evidence="7" id="KW-0479">Metal-binding</keyword>
<dbReference type="EC" id="1.14.14.1" evidence="5"/>
<accession>A0A8D2GQ12</accession>
<dbReference type="AlphaFoldDB" id="A0A8D2GQ12"/>
<comment type="subcellular location">
    <subcellularLocation>
        <location evidence="3">Endoplasmic reticulum membrane</location>
        <topology evidence="3">Peripheral membrane protein</topology>
    </subcellularLocation>
    <subcellularLocation>
        <location evidence="2">Microsome membrane</location>
        <topology evidence="2">Peripheral membrane protein</topology>
    </subcellularLocation>
</comment>
<keyword evidence="15" id="KW-0812">Transmembrane</keyword>
<evidence type="ECO:0000256" key="15">
    <source>
        <dbReference type="SAM" id="Phobius"/>
    </source>
</evidence>
<dbReference type="Ensembl" id="ENSUPAT00010000133.1">
    <property type="protein sequence ID" value="ENSUPAP00010000120.1"/>
    <property type="gene ID" value="ENSUPAG00010000139.1"/>
</dbReference>
<name>A0A8D2GQ12_UROPR</name>
<evidence type="ECO:0000256" key="5">
    <source>
        <dbReference type="ARBA" id="ARBA00012109"/>
    </source>
</evidence>
<proteinExistence type="inferred from homology"/>
<dbReference type="GO" id="GO:0050649">
    <property type="term" value="F:testosterone 6-beta-hydroxylase activity"/>
    <property type="evidence" value="ECO:0007669"/>
    <property type="project" value="TreeGrafter"/>
</dbReference>
<dbReference type="PANTHER" id="PTHR24302:SF38">
    <property type="entry name" value="CYTOCHROME P450 3A5"/>
    <property type="match status" value="1"/>
</dbReference>
<comment type="catalytic activity">
    <reaction evidence="14">
        <text>an organic molecule + reduced [NADPH--hemoprotein reductase] + O2 = an alcohol + oxidized [NADPH--hemoprotein reductase] + H2O + H(+)</text>
        <dbReference type="Rhea" id="RHEA:17149"/>
        <dbReference type="Rhea" id="RHEA-COMP:11964"/>
        <dbReference type="Rhea" id="RHEA-COMP:11965"/>
        <dbReference type="ChEBI" id="CHEBI:15377"/>
        <dbReference type="ChEBI" id="CHEBI:15378"/>
        <dbReference type="ChEBI" id="CHEBI:15379"/>
        <dbReference type="ChEBI" id="CHEBI:30879"/>
        <dbReference type="ChEBI" id="CHEBI:57618"/>
        <dbReference type="ChEBI" id="CHEBI:58210"/>
        <dbReference type="ChEBI" id="CHEBI:142491"/>
        <dbReference type="EC" id="1.14.14.1"/>
    </reaction>
</comment>
<dbReference type="SUPFAM" id="SSF48264">
    <property type="entry name" value="Cytochrome P450"/>
    <property type="match status" value="1"/>
</dbReference>
<dbReference type="InterPro" id="IPR036396">
    <property type="entry name" value="Cyt_P450_sf"/>
</dbReference>
<evidence type="ECO:0000256" key="3">
    <source>
        <dbReference type="ARBA" id="ARBA00004406"/>
    </source>
</evidence>
<keyword evidence="10" id="KW-0560">Oxidoreductase</keyword>
<dbReference type="InterPro" id="IPR050705">
    <property type="entry name" value="Cytochrome_P450_3A"/>
</dbReference>
<protein>
    <recommendedName>
        <fullName evidence="5">unspecific monooxygenase</fullName>
        <ecNumber evidence="5">1.14.14.1</ecNumber>
    </recommendedName>
</protein>
<evidence type="ECO:0000256" key="9">
    <source>
        <dbReference type="ARBA" id="ARBA00022848"/>
    </source>
</evidence>
<evidence type="ECO:0000256" key="10">
    <source>
        <dbReference type="ARBA" id="ARBA00023002"/>
    </source>
</evidence>
<evidence type="ECO:0000256" key="8">
    <source>
        <dbReference type="ARBA" id="ARBA00022824"/>
    </source>
</evidence>
<keyword evidence="6" id="KW-0349">Heme</keyword>
<reference evidence="16" key="1">
    <citation type="submission" date="2025-08" db="UniProtKB">
        <authorList>
            <consortium name="Ensembl"/>
        </authorList>
    </citation>
    <scope>IDENTIFICATION</scope>
</reference>
<evidence type="ECO:0000256" key="12">
    <source>
        <dbReference type="ARBA" id="ARBA00023033"/>
    </source>
</evidence>
<comment type="cofactor">
    <cofactor evidence="1">
        <name>heme</name>
        <dbReference type="ChEBI" id="CHEBI:30413"/>
    </cofactor>
</comment>
<keyword evidence="8" id="KW-0256">Endoplasmic reticulum</keyword>
<dbReference type="GO" id="GO:0005506">
    <property type="term" value="F:iron ion binding"/>
    <property type="evidence" value="ECO:0007669"/>
    <property type="project" value="InterPro"/>
</dbReference>
<sequence length="103" mass="11777">MDLIPNYSMETWVLLGIILVLLYSSICEYGTYSHGYLKKLGIPGPTPLPFLGTLLNYRWNLGPMGFMKKAISLSEDEEWKRIRTLLSPTFSSGKLKEVRRALH</sequence>
<organism evidence="16 17">
    <name type="scientific">Urocitellus parryii</name>
    <name type="common">Arctic ground squirrel</name>
    <name type="synonym">Spermophilus parryii</name>
    <dbReference type="NCBI Taxonomy" id="9999"/>
    <lineage>
        <taxon>Eukaryota</taxon>
        <taxon>Metazoa</taxon>
        <taxon>Chordata</taxon>
        <taxon>Craniata</taxon>
        <taxon>Vertebrata</taxon>
        <taxon>Euteleostomi</taxon>
        <taxon>Mammalia</taxon>
        <taxon>Eutheria</taxon>
        <taxon>Euarchontoglires</taxon>
        <taxon>Glires</taxon>
        <taxon>Rodentia</taxon>
        <taxon>Sciuromorpha</taxon>
        <taxon>Sciuridae</taxon>
        <taxon>Xerinae</taxon>
        <taxon>Marmotini</taxon>
        <taxon>Urocitellus</taxon>
    </lineage>
</organism>
<evidence type="ECO:0000313" key="17">
    <source>
        <dbReference type="Proteomes" id="UP000694417"/>
    </source>
</evidence>
<dbReference type="GO" id="GO:0016712">
    <property type="term" value="F:oxidoreductase activity, acting on paired donors, with incorporation or reduction of molecular oxygen, reduced flavin or flavoprotein as one donor, and incorporation of one atom of oxygen"/>
    <property type="evidence" value="ECO:0007669"/>
    <property type="project" value="UniProtKB-EC"/>
</dbReference>
<dbReference type="GO" id="GO:0005789">
    <property type="term" value="C:endoplasmic reticulum membrane"/>
    <property type="evidence" value="ECO:0007669"/>
    <property type="project" value="UniProtKB-SubCell"/>
</dbReference>
<dbReference type="GO" id="GO:0008202">
    <property type="term" value="P:steroid metabolic process"/>
    <property type="evidence" value="ECO:0007669"/>
    <property type="project" value="TreeGrafter"/>
</dbReference>
<dbReference type="GeneTree" id="ENSGT00950000182958"/>
<evidence type="ECO:0000256" key="1">
    <source>
        <dbReference type="ARBA" id="ARBA00001971"/>
    </source>
</evidence>
<keyword evidence="17" id="KW-1185">Reference proteome</keyword>
<dbReference type="PANTHER" id="PTHR24302">
    <property type="entry name" value="CYTOCHROME P450 FAMILY 3"/>
    <property type="match status" value="1"/>
</dbReference>
<evidence type="ECO:0000256" key="14">
    <source>
        <dbReference type="ARBA" id="ARBA00047827"/>
    </source>
</evidence>
<evidence type="ECO:0000256" key="6">
    <source>
        <dbReference type="ARBA" id="ARBA00022617"/>
    </source>
</evidence>
<evidence type="ECO:0000256" key="4">
    <source>
        <dbReference type="ARBA" id="ARBA00010617"/>
    </source>
</evidence>
<keyword evidence="13 15" id="KW-0472">Membrane</keyword>
<evidence type="ECO:0000256" key="11">
    <source>
        <dbReference type="ARBA" id="ARBA00023004"/>
    </source>
</evidence>
<feature type="transmembrane region" description="Helical" evidence="15">
    <location>
        <begin position="12"/>
        <end position="32"/>
    </location>
</feature>
<evidence type="ECO:0000256" key="2">
    <source>
        <dbReference type="ARBA" id="ARBA00004174"/>
    </source>
</evidence>
<keyword evidence="15" id="KW-1133">Transmembrane helix</keyword>
<dbReference type="Proteomes" id="UP000694417">
    <property type="component" value="Unplaced"/>
</dbReference>
<evidence type="ECO:0000313" key="16">
    <source>
        <dbReference type="Ensembl" id="ENSUPAP00010000120.1"/>
    </source>
</evidence>
<dbReference type="GO" id="GO:0070989">
    <property type="term" value="P:oxidative demethylation"/>
    <property type="evidence" value="ECO:0007669"/>
    <property type="project" value="TreeGrafter"/>
</dbReference>
<dbReference type="Gene3D" id="1.10.630.10">
    <property type="entry name" value="Cytochrome P450"/>
    <property type="match status" value="1"/>
</dbReference>
<keyword evidence="11" id="KW-0408">Iron</keyword>
<reference evidence="16" key="2">
    <citation type="submission" date="2025-09" db="UniProtKB">
        <authorList>
            <consortium name="Ensembl"/>
        </authorList>
    </citation>
    <scope>IDENTIFICATION</scope>
</reference>
<dbReference type="GO" id="GO:0020037">
    <property type="term" value="F:heme binding"/>
    <property type="evidence" value="ECO:0007669"/>
    <property type="project" value="InterPro"/>
</dbReference>